<name>W9QF40_9ROSA</name>
<reference evidence="10" key="1">
    <citation type="submission" date="2013-01" db="EMBL/GenBank/DDBJ databases">
        <title>Draft Genome Sequence of a Mulberry Tree, Morus notabilis C.K. Schneid.</title>
        <authorList>
            <person name="He N."/>
            <person name="Zhao S."/>
        </authorList>
    </citation>
    <scope>NUCLEOTIDE SEQUENCE</scope>
</reference>
<organism evidence="9 10">
    <name type="scientific">Morus notabilis</name>
    <dbReference type="NCBI Taxonomy" id="981085"/>
    <lineage>
        <taxon>Eukaryota</taxon>
        <taxon>Viridiplantae</taxon>
        <taxon>Streptophyta</taxon>
        <taxon>Embryophyta</taxon>
        <taxon>Tracheophyta</taxon>
        <taxon>Spermatophyta</taxon>
        <taxon>Magnoliopsida</taxon>
        <taxon>eudicotyledons</taxon>
        <taxon>Gunneridae</taxon>
        <taxon>Pentapetalae</taxon>
        <taxon>rosids</taxon>
        <taxon>fabids</taxon>
        <taxon>Rosales</taxon>
        <taxon>Moraceae</taxon>
        <taxon>Moreae</taxon>
        <taxon>Morus</taxon>
    </lineage>
</organism>
<dbReference type="Proteomes" id="UP000030645">
    <property type="component" value="Unassembled WGS sequence"/>
</dbReference>
<dbReference type="PROSITE" id="PS00503">
    <property type="entry name" value="PECTINESTERASE_2"/>
    <property type="match status" value="1"/>
</dbReference>
<evidence type="ECO:0000313" key="10">
    <source>
        <dbReference type="Proteomes" id="UP000030645"/>
    </source>
</evidence>
<feature type="domain" description="Pectinesterase catalytic" evidence="8">
    <location>
        <begin position="1"/>
        <end position="211"/>
    </location>
</feature>
<evidence type="ECO:0000259" key="8">
    <source>
        <dbReference type="Pfam" id="PF01095"/>
    </source>
</evidence>
<comment type="subcellular location">
    <subcellularLocation>
        <location evidence="1">Secreted</location>
        <location evidence="1">Cell wall</location>
    </subcellularLocation>
</comment>
<evidence type="ECO:0000313" key="9">
    <source>
        <dbReference type="EMBL" id="EXB32764.1"/>
    </source>
</evidence>
<evidence type="ECO:0000256" key="4">
    <source>
        <dbReference type="ARBA" id="ARBA00022801"/>
    </source>
</evidence>
<keyword evidence="3" id="KW-0134">Cell wall</keyword>
<dbReference type="GO" id="GO:0030599">
    <property type="term" value="F:pectinesterase activity"/>
    <property type="evidence" value="ECO:0007669"/>
    <property type="project" value="UniProtKB-UniRule"/>
</dbReference>
<dbReference type="STRING" id="981085.W9QF40"/>
<dbReference type="Gene3D" id="2.160.20.10">
    <property type="entry name" value="Single-stranded right-handed beta-helix, Pectin lyase-like"/>
    <property type="match status" value="1"/>
</dbReference>
<evidence type="ECO:0000256" key="2">
    <source>
        <dbReference type="ARBA" id="ARBA00005184"/>
    </source>
</evidence>
<evidence type="ECO:0000256" key="5">
    <source>
        <dbReference type="ARBA" id="ARBA00023085"/>
    </source>
</evidence>
<dbReference type="GO" id="GO:0042545">
    <property type="term" value="P:cell wall modification"/>
    <property type="evidence" value="ECO:0007669"/>
    <property type="project" value="UniProtKB-UniRule"/>
</dbReference>
<sequence>MGQGFVAKSLTIENSAGPQNHQAAVLYNTANQSAFYNCIFLGYQDTFYAKENRQFYKDYKIYGTVDFIFGHAKAIFQDCHIYARPETLITITAQNRASDSEVNGFSFQGCHVEAAPGLTPPQRANLRVFLGRPWDRYSTVIFMQSIFDDIVDPQRWTEWPGVPVDHLYYAEYDNSGLGADTSKRVNWKGYHVVKKWMEDDWFTVAKFLDGNSWLPETGVPYRSGLRIVS</sequence>
<proteinExistence type="predicted"/>
<protein>
    <recommendedName>
        <fullName evidence="7">Pectinesterase</fullName>
        <ecNumber evidence="7">3.1.1.11</ecNumber>
    </recommendedName>
</protein>
<comment type="catalytic activity">
    <reaction evidence="7">
        <text>[(1-&gt;4)-alpha-D-galacturonosyl methyl ester](n) + n H2O = [(1-&gt;4)-alpha-D-galacturonosyl](n) + n methanol + n H(+)</text>
        <dbReference type="Rhea" id="RHEA:22380"/>
        <dbReference type="Rhea" id="RHEA-COMP:14570"/>
        <dbReference type="Rhea" id="RHEA-COMP:14573"/>
        <dbReference type="ChEBI" id="CHEBI:15377"/>
        <dbReference type="ChEBI" id="CHEBI:15378"/>
        <dbReference type="ChEBI" id="CHEBI:17790"/>
        <dbReference type="ChEBI" id="CHEBI:140522"/>
        <dbReference type="ChEBI" id="CHEBI:140523"/>
        <dbReference type="EC" id="3.1.1.11"/>
    </reaction>
</comment>
<evidence type="ECO:0000256" key="3">
    <source>
        <dbReference type="ARBA" id="ARBA00022512"/>
    </source>
</evidence>
<dbReference type="Pfam" id="PF01095">
    <property type="entry name" value="Pectinesterase"/>
    <property type="match status" value="1"/>
</dbReference>
<keyword evidence="4 7" id="KW-0378">Hydrolase</keyword>
<dbReference type="AlphaFoldDB" id="W9QF40"/>
<evidence type="ECO:0000256" key="6">
    <source>
        <dbReference type="PROSITE-ProRule" id="PRU10040"/>
    </source>
</evidence>
<dbReference type="GO" id="GO:0045490">
    <property type="term" value="P:pectin catabolic process"/>
    <property type="evidence" value="ECO:0007669"/>
    <property type="project" value="UniProtKB-UniRule"/>
</dbReference>
<gene>
    <name evidence="9" type="ORF">L484_012493</name>
</gene>
<dbReference type="KEGG" id="mnt:21395704"/>
<dbReference type="InterPro" id="IPR033131">
    <property type="entry name" value="Pectinesterase_Asp_AS"/>
</dbReference>
<accession>W9QF40</accession>
<keyword evidence="3" id="KW-0964">Secreted</keyword>
<dbReference type="EC" id="3.1.1.11" evidence="7"/>
<dbReference type="UniPathway" id="UPA00545">
    <property type="reaction ID" value="UER00823"/>
</dbReference>
<keyword evidence="10" id="KW-1185">Reference proteome</keyword>
<evidence type="ECO:0000256" key="1">
    <source>
        <dbReference type="ARBA" id="ARBA00004191"/>
    </source>
</evidence>
<feature type="active site" evidence="6">
    <location>
        <position position="66"/>
    </location>
</feature>
<dbReference type="InterPro" id="IPR012334">
    <property type="entry name" value="Pectin_lyas_fold"/>
</dbReference>
<dbReference type="InterPro" id="IPR011050">
    <property type="entry name" value="Pectin_lyase_fold/virulence"/>
</dbReference>
<dbReference type="PANTHER" id="PTHR31707">
    <property type="entry name" value="PECTINESTERASE"/>
    <property type="match status" value="1"/>
</dbReference>
<dbReference type="InterPro" id="IPR000070">
    <property type="entry name" value="Pectinesterase_cat"/>
</dbReference>
<evidence type="ECO:0000256" key="7">
    <source>
        <dbReference type="RuleBase" id="RU000589"/>
    </source>
</evidence>
<comment type="pathway">
    <text evidence="2 7">Glycan metabolism; pectin degradation; 2-dehydro-3-deoxy-D-gluconate from pectin: step 1/5.</text>
</comment>
<dbReference type="SUPFAM" id="SSF51126">
    <property type="entry name" value="Pectin lyase-like"/>
    <property type="match status" value="1"/>
</dbReference>
<keyword evidence="5 7" id="KW-0063">Aspartyl esterase</keyword>
<dbReference type="OrthoDB" id="2019149at2759"/>
<dbReference type="EMBL" id="KE343526">
    <property type="protein sequence ID" value="EXB32764.1"/>
    <property type="molecule type" value="Genomic_DNA"/>
</dbReference>